<proteinExistence type="predicted"/>
<accession>A0ABN2WKT6</accession>
<name>A0ABN2WKT6_9ACTN</name>
<protein>
    <submittedName>
        <fullName evidence="1">Uncharacterized protein</fullName>
    </submittedName>
</protein>
<comment type="caution">
    <text evidence="1">The sequence shown here is derived from an EMBL/GenBank/DDBJ whole genome shotgun (WGS) entry which is preliminary data.</text>
</comment>
<organism evidence="1 2">
    <name type="scientific">Nocardioides furvisabuli</name>
    <dbReference type="NCBI Taxonomy" id="375542"/>
    <lineage>
        <taxon>Bacteria</taxon>
        <taxon>Bacillati</taxon>
        <taxon>Actinomycetota</taxon>
        <taxon>Actinomycetes</taxon>
        <taxon>Propionibacteriales</taxon>
        <taxon>Nocardioidaceae</taxon>
        <taxon>Nocardioides</taxon>
    </lineage>
</organism>
<keyword evidence="2" id="KW-1185">Reference proteome</keyword>
<dbReference type="Proteomes" id="UP001501161">
    <property type="component" value="Unassembled WGS sequence"/>
</dbReference>
<evidence type="ECO:0000313" key="2">
    <source>
        <dbReference type="Proteomes" id="UP001501161"/>
    </source>
</evidence>
<gene>
    <name evidence="1" type="ORF">GCM10009726_00990</name>
</gene>
<dbReference type="EMBL" id="BAAAMQ010000005">
    <property type="protein sequence ID" value="GAA2094290.1"/>
    <property type="molecule type" value="Genomic_DNA"/>
</dbReference>
<reference evidence="1 2" key="1">
    <citation type="journal article" date="2019" name="Int. J. Syst. Evol. Microbiol.">
        <title>The Global Catalogue of Microorganisms (GCM) 10K type strain sequencing project: providing services to taxonomists for standard genome sequencing and annotation.</title>
        <authorList>
            <consortium name="The Broad Institute Genomics Platform"/>
            <consortium name="The Broad Institute Genome Sequencing Center for Infectious Disease"/>
            <person name="Wu L."/>
            <person name="Ma J."/>
        </authorList>
    </citation>
    <scope>NUCLEOTIDE SEQUENCE [LARGE SCALE GENOMIC DNA]</scope>
    <source>
        <strain evidence="1 2">JCM 13813</strain>
    </source>
</reference>
<dbReference type="RefSeq" id="WP_231249291.1">
    <property type="nucleotide sequence ID" value="NZ_BAAAMQ010000005.1"/>
</dbReference>
<sequence>MLLAHAVLLSEARSYIAALADNATTLEASSAYDLALIELDLVHGDDAFALDATSPAVDRDILMALATSAVERLTTYGVDALHGELLLASLEGACALDKR</sequence>
<evidence type="ECO:0000313" key="1">
    <source>
        <dbReference type="EMBL" id="GAA2094290.1"/>
    </source>
</evidence>